<dbReference type="InterPro" id="IPR014729">
    <property type="entry name" value="Rossmann-like_a/b/a_fold"/>
</dbReference>
<reference evidence="10" key="1">
    <citation type="journal article" date="2012" name="Science">
        <title>Fermentation, hydrogen, and sulfur metabolism in multiple uncultivated bacterial phyla.</title>
        <authorList>
            <person name="Wrighton K.C."/>
            <person name="Thomas B.C."/>
            <person name="Sharon I."/>
            <person name="Miller C.S."/>
            <person name="Castelle C.J."/>
            <person name="VerBerkmoes N.C."/>
            <person name="Wilkins M.J."/>
            <person name="Hettich R.L."/>
            <person name="Lipton M.S."/>
            <person name="Williams K.H."/>
            <person name="Long P.E."/>
            <person name="Banfield J.F."/>
        </authorList>
    </citation>
    <scope>NUCLEOTIDE SEQUENCE [LARGE SCALE GENOMIC DNA]</scope>
</reference>
<dbReference type="GO" id="GO:0006424">
    <property type="term" value="P:glutamyl-tRNA aminoacylation"/>
    <property type="evidence" value="ECO:0007669"/>
    <property type="project" value="TreeGrafter"/>
</dbReference>
<feature type="domain" description="Glutamyl/glutaminyl-tRNA synthetase class Ib catalytic" evidence="8">
    <location>
        <begin position="33"/>
        <end position="321"/>
    </location>
</feature>
<dbReference type="AlphaFoldDB" id="K1X4Q9"/>
<dbReference type="GO" id="GO:0004818">
    <property type="term" value="F:glutamate-tRNA ligase activity"/>
    <property type="evidence" value="ECO:0007669"/>
    <property type="project" value="TreeGrafter"/>
</dbReference>
<organism evidence="10">
    <name type="scientific">uncultured bacterium</name>
    <name type="common">gcode 4</name>
    <dbReference type="NCBI Taxonomy" id="1234023"/>
    <lineage>
        <taxon>Bacteria</taxon>
        <taxon>environmental samples</taxon>
    </lineage>
</organism>
<evidence type="ECO:0000259" key="9">
    <source>
        <dbReference type="Pfam" id="PF19269"/>
    </source>
</evidence>
<evidence type="ECO:0000256" key="2">
    <source>
        <dbReference type="ARBA" id="ARBA00022598"/>
    </source>
</evidence>
<dbReference type="Pfam" id="PF00749">
    <property type="entry name" value="tRNA-synt_1c"/>
    <property type="match status" value="1"/>
</dbReference>
<dbReference type="Gene3D" id="3.40.50.620">
    <property type="entry name" value="HUPs"/>
    <property type="match status" value="1"/>
</dbReference>
<dbReference type="GO" id="GO:0000049">
    <property type="term" value="F:tRNA binding"/>
    <property type="evidence" value="ECO:0007669"/>
    <property type="project" value="InterPro"/>
</dbReference>
<dbReference type="InterPro" id="IPR045462">
    <property type="entry name" value="aa-tRNA-synth_I_cd-bd"/>
</dbReference>
<protein>
    <submittedName>
        <fullName evidence="10">Uncharacterized protein</fullName>
    </submittedName>
</protein>
<dbReference type="Pfam" id="PF19269">
    <property type="entry name" value="Anticodon_2"/>
    <property type="match status" value="1"/>
</dbReference>
<comment type="similarity">
    <text evidence="1">Belongs to the class-I aminoacyl-tRNA synthetase family. Glutamate--tRNA ligase type 1 subfamily.</text>
</comment>
<dbReference type="PRINTS" id="PR00987">
    <property type="entry name" value="TRNASYNTHGLU"/>
</dbReference>
<sequence length="548" mass="63775">MTSRKEIADMIFPEVTETIQDLEKKYPPRANPIASRFAPSPTGFLHIGGIYAAFVSRKFAKQNNWTFFLRIEDTDQKRELEGGVELIIAWLKTFGIQIDEGPIWANNTDRGAYWPYTQSHRKAIYKVFAKYLIENWLAYPCWMKTEELDAIREQQTKTKVTPGIYGNYSVRRNKTPEEILAKLQSDKAYVIRFRSSVELNKRMVFEDIIKWRIETIDNCNDIVLIKSDELPTYHLAHIADDSLMRTSHVIRGEERLASVPLHLQLFASFGLPAPKYCHVAPLLKLDNGNKRKLSKRHDPEADIWFFFENGYATQWIIEYLLTIVDPHFEERQKANPEKSYLDFEIILEKMGKSGALFDLVKLQSVNNNYLSKISTDELYAQSVTRAEKYKPELAKLMLADASYVKAALNIERHTAKDPKRFTTYADVEKQLIFFFDEERTKLSWNIEILKNGNVIADKVLMKKFVDEYISVLDLNMSLEEWFTQLKEVWKKYGFASNNAEFKEGGYIGKIGDLAMFLRIQLCCAAQTPDLYSIMQVMGKERIIKRLKY</sequence>
<evidence type="ECO:0000256" key="1">
    <source>
        <dbReference type="ARBA" id="ARBA00007894"/>
    </source>
</evidence>
<evidence type="ECO:0000256" key="5">
    <source>
        <dbReference type="ARBA" id="ARBA00022917"/>
    </source>
</evidence>
<evidence type="ECO:0000259" key="8">
    <source>
        <dbReference type="Pfam" id="PF00749"/>
    </source>
</evidence>
<dbReference type="InterPro" id="IPR008925">
    <property type="entry name" value="aa_tRNA-synth_I_cd-bd_sf"/>
</dbReference>
<dbReference type="InterPro" id="IPR020751">
    <property type="entry name" value="aa-tRNA-synth_I_codon-bd_sub2"/>
</dbReference>
<proteinExistence type="inferred from homology"/>
<evidence type="ECO:0000256" key="4">
    <source>
        <dbReference type="ARBA" id="ARBA00022840"/>
    </source>
</evidence>
<keyword evidence="3 7" id="KW-0547">Nucleotide-binding</keyword>
<dbReference type="Gene3D" id="1.10.10.350">
    <property type="match status" value="1"/>
</dbReference>
<dbReference type="PANTHER" id="PTHR43311:SF2">
    <property type="entry name" value="GLUTAMATE--TRNA LIGASE, MITOCHONDRIAL-RELATED"/>
    <property type="match status" value="1"/>
</dbReference>
<dbReference type="InterPro" id="IPR000924">
    <property type="entry name" value="Glu/Gln-tRNA-synth"/>
</dbReference>
<dbReference type="EMBL" id="AMFJ01036124">
    <property type="protein sequence ID" value="EKD25120.1"/>
    <property type="molecule type" value="Genomic_DNA"/>
</dbReference>
<dbReference type="SUPFAM" id="SSF48163">
    <property type="entry name" value="An anticodon-binding domain of class I aminoacyl-tRNA synthetases"/>
    <property type="match status" value="1"/>
</dbReference>
<keyword evidence="6 7" id="KW-0030">Aminoacyl-tRNA synthetase</keyword>
<keyword evidence="4 7" id="KW-0067">ATP-binding</keyword>
<gene>
    <name evidence="10" type="ORF">ACD_80C00117G0002</name>
</gene>
<dbReference type="InterPro" id="IPR049940">
    <property type="entry name" value="GluQ/Sye"/>
</dbReference>
<dbReference type="GO" id="GO:0005524">
    <property type="term" value="F:ATP binding"/>
    <property type="evidence" value="ECO:0007669"/>
    <property type="project" value="UniProtKB-KW"/>
</dbReference>
<evidence type="ECO:0000256" key="6">
    <source>
        <dbReference type="ARBA" id="ARBA00023146"/>
    </source>
</evidence>
<dbReference type="SUPFAM" id="SSF52374">
    <property type="entry name" value="Nucleotidylyl transferase"/>
    <property type="match status" value="1"/>
</dbReference>
<dbReference type="PANTHER" id="PTHR43311">
    <property type="entry name" value="GLUTAMATE--TRNA LIGASE"/>
    <property type="match status" value="1"/>
</dbReference>
<keyword evidence="5 7" id="KW-0648">Protein biosynthesis</keyword>
<keyword evidence="2 7" id="KW-0436">Ligase</keyword>
<dbReference type="GO" id="GO:0005829">
    <property type="term" value="C:cytosol"/>
    <property type="evidence" value="ECO:0007669"/>
    <property type="project" value="TreeGrafter"/>
</dbReference>
<evidence type="ECO:0000256" key="3">
    <source>
        <dbReference type="ARBA" id="ARBA00022741"/>
    </source>
</evidence>
<dbReference type="InterPro" id="IPR020058">
    <property type="entry name" value="Glu/Gln-tRNA-synth_Ib_cat-dom"/>
</dbReference>
<evidence type="ECO:0000313" key="10">
    <source>
        <dbReference type="EMBL" id="EKD25120.1"/>
    </source>
</evidence>
<accession>K1X4Q9</accession>
<name>K1X4Q9_9BACT</name>
<evidence type="ECO:0000256" key="7">
    <source>
        <dbReference type="RuleBase" id="RU363037"/>
    </source>
</evidence>
<feature type="domain" description="Aminoacyl-tRNA synthetase class I anticodon-binding" evidence="9">
    <location>
        <begin position="506"/>
        <end position="547"/>
    </location>
</feature>
<comment type="caution">
    <text evidence="10">The sequence shown here is derived from an EMBL/GenBank/DDBJ whole genome shotgun (WGS) entry which is preliminary data.</text>
</comment>